<accession>A0A0H3IED1</accession>
<protein>
    <submittedName>
        <fullName evidence="1">Uncharacterized protein</fullName>
    </submittedName>
</protein>
<proteinExistence type="predicted"/>
<evidence type="ECO:0000313" key="2">
    <source>
        <dbReference type="Proteomes" id="UP000008044"/>
    </source>
</evidence>
<dbReference type="KEGG" id="pec:W5S_4385"/>
<dbReference type="AlphaFoldDB" id="A0A0H3IED1"/>
<dbReference type="HOGENOM" id="CLU_3082912_0_0_6"/>
<name>A0A0H3IED1_PECPM</name>
<sequence>MIREKIQRNHKVEACEIIFVHWMKNEHHMRIRSNENMCYRSSDNVKRTVRPK</sequence>
<dbReference type="Proteomes" id="UP000008044">
    <property type="component" value="Chromosome"/>
</dbReference>
<evidence type="ECO:0000313" key="1">
    <source>
        <dbReference type="EMBL" id="AFI92437.1"/>
    </source>
</evidence>
<dbReference type="EMBL" id="CP003415">
    <property type="protein sequence ID" value="AFI92437.1"/>
    <property type="molecule type" value="Genomic_DNA"/>
</dbReference>
<gene>
    <name evidence="1" type="ordered locus">W5S_4385</name>
</gene>
<organism evidence="1 2">
    <name type="scientific">Pectobacterium parmentieri</name>
    <dbReference type="NCBI Taxonomy" id="1905730"/>
    <lineage>
        <taxon>Bacteria</taxon>
        <taxon>Pseudomonadati</taxon>
        <taxon>Pseudomonadota</taxon>
        <taxon>Gammaproteobacteria</taxon>
        <taxon>Enterobacterales</taxon>
        <taxon>Pectobacteriaceae</taxon>
        <taxon>Pectobacterium</taxon>
    </lineage>
</organism>
<dbReference type="eggNOG" id="ENOG503068Q">
    <property type="taxonomic scope" value="Bacteria"/>
</dbReference>
<reference evidence="1 2" key="1">
    <citation type="journal article" date="2012" name="J. Bacteriol.">
        <title>Genome sequence of Pectobacterium sp. strain SCC3193.</title>
        <authorList>
            <person name="Koskinen J.P."/>
            <person name="Laine P."/>
            <person name="Niemi O."/>
            <person name="Nykyri J."/>
            <person name="Harjunpaa H."/>
            <person name="Auvinen P."/>
            <person name="Paulin L."/>
            <person name="Pirhonen M."/>
            <person name="Palva T."/>
            <person name="Holm L."/>
        </authorList>
    </citation>
    <scope>NUCLEOTIDE SEQUENCE [LARGE SCALE GENOMIC DNA]</scope>
    <source>
        <strain evidence="1 2">SCC3193</strain>
    </source>
</reference>